<evidence type="ECO:0000313" key="9">
    <source>
        <dbReference type="Proteomes" id="UP001301958"/>
    </source>
</evidence>
<dbReference type="EMBL" id="MU865412">
    <property type="protein sequence ID" value="KAK4223848.1"/>
    <property type="molecule type" value="Genomic_DNA"/>
</dbReference>
<evidence type="ECO:0000313" key="8">
    <source>
        <dbReference type="EMBL" id="KAK4223848.1"/>
    </source>
</evidence>
<dbReference type="InterPro" id="IPR052337">
    <property type="entry name" value="SAT4-like"/>
</dbReference>
<feature type="transmembrane region" description="Helical" evidence="6">
    <location>
        <begin position="155"/>
        <end position="176"/>
    </location>
</feature>
<feature type="transmembrane region" description="Helical" evidence="6">
    <location>
        <begin position="77"/>
        <end position="103"/>
    </location>
</feature>
<proteinExistence type="inferred from homology"/>
<evidence type="ECO:0000259" key="7">
    <source>
        <dbReference type="Pfam" id="PF20684"/>
    </source>
</evidence>
<dbReference type="Pfam" id="PF20684">
    <property type="entry name" value="Fung_rhodopsin"/>
    <property type="match status" value="1"/>
</dbReference>
<dbReference type="Proteomes" id="UP001301958">
    <property type="component" value="Unassembled WGS sequence"/>
</dbReference>
<keyword evidence="3 6" id="KW-1133">Transmembrane helix</keyword>
<feature type="transmembrane region" description="Helical" evidence="6">
    <location>
        <begin position="44"/>
        <end position="65"/>
    </location>
</feature>
<keyword evidence="9" id="KW-1185">Reference proteome</keyword>
<reference evidence="8" key="1">
    <citation type="journal article" date="2023" name="Mol. Phylogenet. Evol.">
        <title>Genome-scale phylogeny and comparative genomics of the fungal order Sordariales.</title>
        <authorList>
            <person name="Hensen N."/>
            <person name="Bonometti L."/>
            <person name="Westerberg I."/>
            <person name="Brannstrom I.O."/>
            <person name="Guillou S."/>
            <person name="Cros-Aarteil S."/>
            <person name="Calhoun S."/>
            <person name="Haridas S."/>
            <person name="Kuo A."/>
            <person name="Mondo S."/>
            <person name="Pangilinan J."/>
            <person name="Riley R."/>
            <person name="LaButti K."/>
            <person name="Andreopoulos B."/>
            <person name="Lipzen A."/>
            <person name="Chen C."/>
            <person name="Yan M."/>
            <person name="Daum C."/>
            <person name="Ng V."/>
            <person name="Clum A."/>
            <person name="Steindorff A."/>
            <person name="Ohm R.A."/>
            <person name="Martin F."/>
            <person name="Silar P."/>
            <person name="Natvig D.O."/>
            <person name="Lalanne C."/>
            <person name="Gautier V."/>
            <person name="Ament-Velasquez S.L."/>
            <person name="Kruys A."/>
            <person name="Hutchinson M.I."/>
            <person name="Powell A.J."/>
            <person name="Barry K."/>
            <person name="Miller A.N."/>
            <person name="Grigoriev I.V."/>
            <person name="Debuchy R."/>
            <person name="Gladieux P."/>
            <person name="Hiltunen Thoren M."/>
            <person name="Johannesson H."/>
        </authorList>
    </citation>
    <scope>NUCLEOTIDE SEQUENCE</scope>
    <source>
        <strain evidence="8">CBS 990.96</strain>
    </source>
</reference>
<feature type="domain" description="Rhodopsin" evidence="7">
    <location>
        <begin position="61"/>
        <end position="298"/>
    </location>
</feature>
<keyword evidence="2 6" id="KW-0812">Transmembrane</keyword>
<gene>
    <name evidence="8" type="ORF">QBC38DRAFT_548146</name>
</gene>
<comment type="subcellular location">
    <subcellularLocation>
        <location evidence="1">Membrane</location>
        <topology evidence="1">Multi-pass membrane protein</topology>
    </subcellularLocation>
</comment>
<dbReference type="PANTHER" id="PTHR33048:SF42">
    <property type="entry name" value="INTEGRAL MEMBRANE PROTEIN"/>
    <property type="match status" value="1"/>
</dbReference>
<protein>
    <recommendedName>
        <fullName evidence="7">Rhodopsin domain-containing protein</fullName>
    </recommendedName>
</protein>
<keyword evidence="4 6" id="KW-0472">Membrane</keyword>
<feature type="transmembrane region" description="Helical" evidence="6">
    <location>
        <begin position="236"/>
        <end position="254"/>
    </location>
</feature>
<dbReference type="AlphaFoldDB" id="A0AAN7GT00"/>
<evidence type="ECO:0000256" key="3">
    <source>
        <dbReference type="ARBA" id="ARBA00022989"/>
    </source>
</evidence>
<reference evidence="8" key="2">
    <citation type="submission" date="2023-05" db="EMBL/GenBank/DDBJ databases">
        <authorList>
            <consortium name="Lawrence Berkeley National Laboratory"/>
            <person name="Steindorff A."/>
            <person name="Hensen N."/>
            <person name="Bonometti L."/>
            <person name="Westerberg I."/>
            <person name="Brannstrom I.O."/>
            <person name="Guillou S."/>
            <person name="Cros-Aarteil S."/>
            <person name="Calhoun S."/>
            <person name="Haridas S."/>
            <person name="Kuo A."/>
            <person name="Mondo S."/>
            <person name="Pangilinan J."/>
            <person name="Riley R."/>
            <person name="Labutti K."/>
            <person name="Andreopoulos B."/>
            <person name="Lipzen A."/>
            <person name="Chen C."/>
            <person name="Yanf M."/>
            <person name="Daum C."/>
            <person name="Ng V."/>
            <person name="Clum A."/>
            <person name="Ohm R."/>
            <person name="Martin F."/>
            <person name="Silar P."/>
            <person name="Natvig D."/>
            <person name="Lalanne C."/>
            <person name="Gautier V."/>
            <person name="Ament-Velasquez S.L."/>
            <person name="Kruys A."/>
            <person name="Hutchinson M.I."/>
            <person name="Powell A.J."/>
            <person name="Barry K."/>
            <person name="Miller A.N."/>
            <person name="Grigoriev I.V."/>
            <person name="Debuchy R."/>
            <person name="Gladieux P."/>
            <person name="Thoren M.H."/>
            <person name="Johannesson H."/>
        </authorList>
    </citation>
    <scope>NUCLEOTIDE SEQUENCE</scope>
    <source>
        <strain evidence="8">CBS 990.96</strain>
    </source>
</reference>
<dbReference type="GO" id="GO:0016020">
    <property type="term" value="C:membrane"/>
    <property type="evidence" value="ECO:0007669"/>
    <property type="project" value="UniProtKB-SubCell"/>
</dbReference>
<organism evidence="8 9">
    <name type="scientific">Podospora fimiseda</name>
    <dbReference type="NCBI Taxonomy" id="252190"/>
    <lineage>
        <taxon>Eukaryota</taxon>
        <taxon>Fungi</taxon>
        <taxon>Dikarya</taxon>
        <taxon>Ascomycota</taxon>
        <taxon>Pezizomycotina</taxon>
        <taxon>Sordariomycetes</taxon>
        <taxon>Sordariomycetidae</taxon>
        <taxon>Sordariales</taxon>
        <taxon>Podosporaceae</taxon>
        <taxon>Podospora</taxon>
    </lineage>
</organism>
<dbReference type="PANTHER" id="PTHR33048">
    <property type="entry name" value="PTH11-LIKE INTEGRAL MEMBRANE PROTEIN (AFU_ORTHOLOGUE AFUA_5G11245)"/>
    <property type="match status" value="1"/>
</dbReference>
<evidence type="ECO:0000256" key="4">
    <source>
        <dbReference type="ARBA" id="ARBA00023136"/>
    </source>
</evidence>
<accession>A0AAN7GT00</accession>
<evidence type="ECO:0000256" key="1">
    <source>
        <dbReference type="ARBA" id="ARBA00004141"/>
    </source>
</evidence>
<feature type="transmembrane region" description="Helical" evidence="6">
    <location>
        <begin position="274"/>
        <end position="297"/>
    </location>
</feature>
<sequence length="382" mass="43262">MLAEILRLVAREVDETKPEQFAAPTRYTEEEWALLPHDHQGPKLVAVSWVLWTISTAFLALRLYCRVLKRQSLWWDDAFLIGATLCMTVEVILITYMVVNYGYGLHFWDFDLNNMQYLMLPMNISGTLSVTSAVWSKTSFGITLLHLTNGWLKRITWFCIISMNIVMGLSALFPWVQCKPINKVWDLTIAGECWAPTVLPHYNMFSGGWSALMDIVLALLPWKFLWGLQMKTSEKIGVGFAMSMGIFAGITAIIKTTMVPRMLSDDFADGIDLWIWNIAEVSVTVIAASIPMLRVLVRDAKTSRQYHSGYIKETGVSGNRSRMVTIQSKAARMNSETEMHKMGDDRSDRSILAGNEKKNCGIVQVVDFTVKYDDDDDASKKV</sequence>
<dbReference type="InterPro" id="IPR049326">
    <property type="entry name" value="Rhodopsin_dom_fungi"/>
</dbReference>
<evidence type="ECO:0000256" key="2">
    <source>
        <dbReference type="ARBA" id="ARBA00022692"/>
    </source>
</evidence>
<feature type="transmembrane region" description="Helical" evidence="6">
    <location>
        <begin position="115"/>
        <end position="135"/>
    </location>
</feature>
<comment type="caution">
    <text evidence="8">The sequence shown here is derived from an EMBL/GenBank/DDBJ whole genome shotgun (WGS) entry which is preliminary data.</text>
</comment>
<feature type="transmembrane region" description="Helical" evidence="6">
    <location>
        <begin position="204"/>
        <end position="224"/>
    </location>
</feature>
<evidence type="ECO:0000256" key="5">
    <source>
        <dbReference type="ARBA" id="ARBA00038359"/>
    </source>
</evidence>
<comment type="similarity">
    <text evidence="5">Belongs to the SAT4 family.</text>
</comment>
<name>A0AAN7GT00_9PEZI</name>
<evidence type="ECO:0000256" key="6">
    <source>
        <dbReference type="SAM" id="Phobius"/>
    </source>
</evidence>